<evidence type="ECO:0000256" key="2">
    <source>
        <dbReference type="SAM" id="Phobius"/>
    </source>
</evidence>
<sequence length="400" mass="42921">AEERLAKHTRASVLTIESSCLGTVMALPCLTAIIWLLVANFIDVSTGQNVSATMPPVYSTKQTDSGATAAVFNPSSSVSEPSTAFQTVMKLPVLPTERMRAAQTPAAPAVEPVTNTLPEITLGPQEPAFAKTFVLPEVNGLVEDELRSSMNSAATTFEDRTVRLTTPALNTVVTANKSVDSTTLDVLASEAPVTLGEPDSSSKMASTLATGSNSVSGTDDLSFVSSLFPELDLSDNYGASSTDGVSLPTSTPSVDAPTMQPPSVYNMSKERYCIAARFCYKELNERCVMRHMKSVCGCGRAFFRNPETLVCERKLPLLVSLELPEHSYVQEVADKKSLEFKAYESAAHHLVREEAEPLAFPPLASYEPGDQAFLKFYNTEPSVSDHTETTATIALSNLAS</sequence>
<protein>
    <submittedName>
        <fullName evidence="3">Uncharacterized protein</fullName>
    </submittedName>
</protein>
<feature type="compositionally biased region" description="Polar residues" evidence="1">
    <location>
        <begin position="239"/>
        <end position="253"/>
    </location>
</feature>
<proteinExistence type="evidence at transcript level"/>
<evidence type="ECO:0000313" key="3">
    <source>
        <dbReference type="EMBL" id="AEO33405.1"/>
    </source>
</evidence>
<reference evidence="3" key="1">
    <citation type="journal article" date="2011" name="PLoS ONE">
        <title>A deep insight into the sialotranscriptome of the gulf coast tick, Amblyomma maculatum.</title>
        <authorList>
            <person name="Karim S."/>
            <person name="Singh P."/>
            <person name="Ribeiro J.M."/>
        </authorList>
    </citation>
    <scope>NUCLEOTIDE SEQUENCE</scope>
    <source>
        <tissue evidence="3">Salivary gland</tissue>
    </source>
</reference>
<name>G3MIT7_AMBMU</name>
<feature type="non-terminal residue" evidence="3">
    <location>
        <position position="1"/>
    </location>
</feature>
<keyword evidence="2" id="KW-0472">Membrane</keyword>
<keyword evidence="2" id="KW-1133">Transmembrane helix</keyword>
<organism evidence="3">
    <name type="scientific">Amblyomma maculatum</name>
    <name type="common">Gulf Coast tick</name>
    <dbReference type="NCBI Taxonomy" id="34609"/>
    <lineage>
        <taxon>Eukaryota</taxon>
        <taxon>Metazoa</taxon>
        <taxon>Ecdysozoa</taxon>
        <taxon>Arthropoda</taxon>
        <taxon>Chelicerata</taxon>
        <taxon>Arachnida</taxon>
        <taxon>Acari</taxon>
        <taxon>Parasitiformes</taxon>
        <taxon>Ixodida</taxon>
        <taxon>Ixodoidea</taxon>
        <taxon>Ixodidae</taxon>
        <taxon>Amblyomminae</taxon>
        <taxon>Amblyomma</taxon>
    </lineage>
</organism>
<feature type="region of interest" description="Disordered" evidence="1">
    <location>
        <begin position="239"/>
        <end position="261"/>
    </location>
</feature>
<evidence type="ECO:0000256" key="1">
    <source>
        <dbReference type="SAM" id="MobiDB-lite"/>
    </source>
</evidence>
<dbReference type="AlphaFoldDB" id="G3MIT7"/>
<dbReference type="EMBL" id="JO841788">
    <property type="protein sequence ID" value="AEO33405.1"/>
    <property type="molecule type" value="mRNA"/>
</dbReference>
<keyword evidence="2" id="KW-0812">Transmembrane</keyword>
<accession>G3MIT7</accession>
<feature type="transmembrane region" description="Helical" evidence="2">
    <location>
        <begin position="20"/>
        <end position="42"/>
    </location>
</feature>